<feature type="domain" description="DUF8155" evidence="3">
    <location>
        <begin position="146"/>
        <end position="307"/>
    </location>
</feature>
<reference evidence="4 5" key="1">
    <citation type="journal article" date="2019" name="Int. J. Syst. Evol. Microbiol.">
        <title>The Global Catalogue of Microorganisms (GCM) 10K type strain sequencing project: providing services to taxonomists for standard genome sequencing and annotation.</title>
        <authorList>
            <consortium name="The Broad Institute Genomics Platform"/>
            <consortium name="The Broad Institute Genome Sequencing Center for Infectious Disease"/>
            <person name="Wu L."/>
            <person name="Ma J."/>
        </authorList>
    </citation>
    <scope>NUCLEOTIDE SEQUENCE [LARGE SCALE GENOMIC DNA]</scope>
    <source>
        <strain evidence="4 5">JCM 16328</strain>
    </source>
</reference>
<dbReference type="InterPro" id="IPR058468">
    <property type="entry name" value="DUF8155_N"/>
</dbReference>
<evidence type="ECO:0008006" key="6">
    <source>
        <dbReference type="Google" id="ProtNLM"/>
    </source>
</evidence>
<proteinExistence type="predicted"/>
<feature type="compositionally biased region" description="Low complexity" evidence="1">
    <location>
        <begin position="225"/>
        <end position="242"/>
    </location>
</feature>
<dbReference type="Pfam" id="PF26482">
    <property type="entry name" value="DUF8155"/>
    <property type="match status" value="1"/>
</dbReference>
<gene>
    <name evidence="4" type="ORF">GCM10009020_07780</name>
</gene>
<dbReference type="EMBL" id="BAAADV010000001">
    <property type="protein sequence ID" value="GAA0665208.1"/>
    <property type="molecule type" value="Genomic_DNA"/>
</dbReference>
<dbReference type="InterPro" id="IPR011055">
    <property type="entry name" value="Dup_hybrid_motif"/>
</dbReference>
<name>A0AAV3T6U1_9EURY</name>
<dbReference type="AlphaFoldDB" id="A0AAV3T6U1"/>
<organism evidence="4 5">
    <name type="scientific">Natronoarchaeum mannanilyticum</name>
    <dbReference type="NCBI Taxonomy" id="926360"/>
    <lineage>
        <taxon>Archaea</taxon>
        <taxon>Methanobacteriati</taxon>
        <taxon>Methanobacteriota</taxon>
        <taxon>Stenosarchaea group</taxon>
        <taxon>Halobacteria</taxon>
        <taxon>Halobacteriales</taxon>
        <taxon>Natronoarchaeaceae</taxon>
    </lineage>
</organism>
<evidence type="ECO:0000259" key="3">
    <source>
        <dbReference type="Pfam" id="PF26483"/>
    </source>
</evidence>
<evidence type="ECO:0000313" key="4">
    <source>
        <dbReference type="EMBL" id="GAA0665208.1"/>
    </source>
</evidence>
<sequence>MAVTLPEETISRYRRFSLYNSPFDAHDRGRAIDLYPAAGETVAPSPVAGEVVDTRTVRAPPKPYAAEHDHLIVVDQGDRIARILHVEPAVEPGESIAVGDPLGELVRAGFFAPWVPNHIHLGFRSADANPYRAAGSLRVEPAVGVEPLAWDGAGRVVERGETFVVLDEPAHPAPGERFVGMATGGTDSDDRPIGVLDGGFPHYEGGGLLSADAGAGHPSTDADGDATPSGADAGSAAASASDRPVTLAGHRVGVATGRHVTWGGVTVLANGEPITGIALFAARDEFGAKLICPDVPFDVGDRVRVEIGH</sequence>
<accession>A0AAV3T6U1</accession>
<evidence type="ECO:0000256" key="1">
    <source>
        <dbReference type="SAM" id="MobiDB-lite"/>
    </source>
</evidence>
<evidence type="ECO:0000313" key="5">
    <source>
        <dbReference type="Proteomes" id="UP001500420"/>
    </source>
</evidence>
<dbReference type="RefSeq" id="WP_343772562.1">
    <property type="nucleotide sequence ID" value="NZ_BAAADV010000001.1"/>
</dbReference>
<feature type="region of interest" description="Disordered" evidence="1">
    <location>
        <begin position="207"/>
        <end position="242"/>
    </location>
</feature>
<feature type="domain" description="DUF8155" evidence="2">
    <location>
        <begin position="4"/>
        <end position="140"/>
    </location>
</feature>
<protein>
    <recommendedName>
        <fullName evidence="6">Peptidase family M23</fullName>
    </recommendedName>
</protein>
<dbReference type="Proteomes" id="UP001500420">
    <property type="component" value="Unassembled WGS sequence"/>
</dbReference>
<dbReference type="Gene3D" id="2.70.70.10">
    <property type="entry name" value="Glucose Permease (Domain IIA)"/>
    <property type="match status" value="1"/>
</dbReference>
<keyword evidence="5" id="KW-1185">Reference proteome</keyword>
<comment type="caution">
    <text evidence="4">The sequence shown here is derived from an EMBL/GenBank/DDBJ whole genome shotgun (WGS) entry which is preliminary data.</text>
</comment>
<dbReference type="InterPro" id="IPR058817">
    <property type="entry name" value="DUF8155_C"/>
</dbReference>
<evidence type="ECO:0000259" key="2">
    <source>
        <dbReference type="Pfam" id="PF26482"/>
    </source>
</evidence>
<dbReference type="Pfam" id="PF26483">
    <property type="entry name" value="DUF8155_C"/>
    <property type="match status" value="1"/>
</dbReference>